<protein>
    <submittedName>
        <fullName evidence="2">USP domain-containing protein</fullName>
    </submittedName>
</protein>
<dbReference type="Proteomes" id="UP000887580">
    <property type="component" value="Unplaced"/>
</dbReference>
<evidence type="ECO:0000313" key="2">
    <source>
        <dbReference type="WBParaSite" id="PS1159_v2.g1445.t1"/>
    </source>
</evidence>
<proteinExistence type="predicted"/>
<organism evidence="1 2">
    <name type="scientific">Panagrolaimus sp. PS1159</name>
    <dbReference type="NCBI Taxonomy" id="55785"/>
    <lineage>
        <taxon>Eukaryota</taxon>
        <taxon>Metazoa</taxon>
        <taxon>Ecdysozoa</taxon>
        <taxon>Nematoda</taxon>
        <taxon>Chromadorea</taxon>
        <taxon>Rhabditida</taxon>
        <taxon>Tylenchina</taxon>
        <taxon>Panagrolaimomorpha</taxon>
        <taxon>Panagrolaimoidea</taxon>
        <taxon>Panagrolaimidae</taxon>
        <taxon>Panagrolaimus</taxon>
    </lineage>
</organism>
<name>A0AC35F7E9_9BILA</name>
<accession>A0AC35F7E9</accession>
<sequence>MDVDESDDDSLNDDGKSDDSMNGRESDNEDEQLDDTEVEEFNYDSPQKTKLAVNNAEYFYGSVPMVFPEAGVIIAVNLADVQEKYGLKTESDAMSEMRTDGYCWHFQGKYTNQDTKITRSYWYAKDDKGDPTKSFQRYQFVYKNRYMLLHYIGNELYASDGLPHGNAVRKTNAYRKTRKSSLLKMLKASKKTLPNRTWELWKKSGGDLGLVTDPRDKEQLKNRRRLVQRISRFGKNTLFNLSILGSELLKPVILAAYLHDRKARPGHRFFFDEIYRNYERFFKKIKGRFLLVTDAEFNFLHCWIYLNHVHCYRHQKQAKCKQIVKCLKLLDDVQDQETTEECDEAIAKAMAEIPSGEDRLIFAKIANKVKESSRAGLLRQYGSTERKLTSNIAEIVNSLIKSKKKKKSVEADEMVCLLFYTTNNYHRDILRGYYGEGDFSLLPAFGNKKLGSPKMLKEIQLPWAPSPDGICDFLRNESQLPWDNSMKMERPLTLKDDQRKSSITTIVAQDIVETGDVHNPAPGYFLVIDKARKCHAVKLNSKNLDDYNLYLKLDPTVIPDFGEGDAVEDRRKRRPSTQGGPGFKQPRLVDKKDERDAEKEDDNNNEDDKNGHKKDSKSGKKVKSKAQEEENRRKAAALIDDENEQTEKAVKTNYLADKFPPPPQLPESSYPSWWNRLAVTVENILFHFEIFLSTFERPLKNLPVGKACIFQSHKEKFVLIYRKGNDEITAYVASHLLDPDSVKEIAFTAAQCFRDASSSTVNVRGFYADNSEQNDNPLFLLLLKLHVLKENENPEEYAFNFTYFDDEFTEESINQLLNNKKSVNPAINEFEKIEKVELLCCCKRAYFRCSELRSKALKLQQTIKCDTCNKEYFQRCVNASERASTFWSCYSCSVAPVLPKWGGKRVTNTCPVDNFLAAFIIMQTKFPKFTDVIRNRKSCNNYEDEICYFLDDCLTASNAKDLTNKKEEFILRNYSTRTKDKNKINLWGSEHSVFFENLFSTCGVIVDFECDECGNKATNESPRFHTYF</sequence>
<reference evidence="2" key="1">
    <citation type="submission" date="2022-11" db="UniProtKB">
        <authorList>
            <consortium name="WormBaseParasite"/>
        </authorList>
    </citation>
    <scope>IDENTIFICATION</scope>
</reference>
<dbReference type="WBParaSite" id="PS1159_v2.g1445.t1">
    <property type="protein sequence ID" value="PS1159_v2.g1445.t1"/>
    <property type="gene ID" value="PS1159_v2.g1445"/>
</dbReference>
<evidence type="ECO:0000313" key="1">
    <source>
        <dbReference type="Proteomes" id="UP000887580"/>
    </source>
</evidence>